<dbReference type="AlphaFoldDB" id="A0A8C9FTB0"/>
<evidence type="ECO:0000313" key="1">
    <source>
        <dbReference type="Ensembl" id="ENSPSTP00000020713.1"/>
    </source>
</evidence>
<proteinExistence type="predicted"/>
<dbReference type="Proteomes" id="UP000694428">
    <property type="component" value="Unplaced"/>
</dbReference>
<reference evidence="1" key="1">
    <citation type="submission" date="2025-08" db="UniProtKB">
        <authorList>
            <consortium name="Ensembl"/>
        </authorList>
    </citation>
    <scope>IDENTIFICATION</scope>
</reference>
<accession>A0A8C9FTB0</accession>
<dbReference type="Ensembl" id="ENSPSTT00000021728.1">
    <property type="protein sequence ID" value="ENSPSTP00000020713.1"/>
    <property type="gene ID" value="ENSPSTG00000015038.1"/>
</dbReference>
<sequence>MQLKRKTFCSAWATLGGCSRALLQNTAGSPQKAGKLWQVFSLLLLEKIKQFRLQSDSNDNDDIEQIDEDIAVTQSQMNFILKQQMLCKSLCLTNTILLTYWSLSFLFNSCPKIGCSHDDVKGSDLVPDEALKRAIDSQNKQSWSTL</sequence>
<name>A0A8C9FTB0_PAVCR</name>
<dbReference type="PROSITE" id="PS51257">
    <property type="entry name" value="PROKAR_LIPOPROTEIN"/>
    <property type="match status" value="1"/>
</dbReference>
<protein>
    <submittedName>
        <fullName evidence="1">Uncharacterized protein</fullName>
    </submittedName>
</protein>
<organism evidence="1 2">
    <name type="scientific">Pavo cristatus</name>
    <name type="common">Indian peafowl</name>
    <name type="synonym">Blue peafowl</name>
    <dbReference type="NCBI Taxonomy" id="9049"/>
    <lineage>
        <taxon>Eukaryota</taxon>
        <taxon>Metazoa</taxon>
        <taxon>Chordata</taxon>
        <taxon>Craniata</taxon>
        <taxon>Vertebrata</taxon>
        <taxon>Euteleostomi</taxon>
        <taxon>Archelosauria</taxon>
        <taxon>Archosauria</taxon>
        <taxon>Dinosauria</taxon>
        <taxon>Saurischia</taxon>
        <taxon>Theropoda</taxon>
        <taxon>Coelurosauria</taxon>
        <taxon>Aves</taxon>
        <taxon>Neognathae</taxon>
        <taxon>Galloanserae</taxon>
        <taxon>Galliformes</taxon>
        <taxon>Phasianidae</taxon>
        <taxon>Phasianinae</taxon>
        <taxon>Pavo</taxon>
    </lineage>
</organism>
<reference evidence="1" key="2">
    <citation type="submission" date="2025-09" db="UniProtKB">
        <authorList>
            <consortium name="Ensembl"/>
        </authorList>
    </citation>
    <scope>IDENTIFICATION</scope>
</reference>
<keyword evidence="2" id="KW-1185">Reference proteome</keyword>
<evidence type="ECO:0000313" key="2">
    <source>
        <dbReference type="Proteomes" id="UP000694428"/>
    </source>
</evidence>